<evidence type="ECO:0000313" key="2">
    <source>
        <dbReference type="EMBL" id="KAI1852143.1"/>
    </source>
</evidence>
<name>A0A9Q0AG71_9PEZI</name>
<sequence>MVSLKSLCLYGAALITAVQAIPTPSSDTSLAGRDASLGSSDIQPAAIAREILDGSDSTDLSKRVGRGRMTLQWSAQGRIFFMLGAGFPQSIIDSFAQLGEGGPAKGLMSEFWGWALDHQSLNRNVREAWRMTNSATRSAIYGKAGGVISNDFGFGLQTAGAYANPTLAQMQNLIQAIHDWASSQGSVVQVIQRPNDFFSLSEIGASTRRDLEDRARGSTCPKSQNLLQYATKDVSSDLNINRDFRAAGQCGNM</sequence>
<evidence type="ECO:0000313" key="3">
    <source>
        <dbReference type="Proteomes" id="UP000829685"/>
    </source>
</evidence>
<dbReference type="Proteomes" id="UP000829685">
    <property type="component" value="Unassembled WGS sequence"/>
</dbReference>
<gene>
    <name evidence="2" type="ORF">JX265_013114</name>
</gene>
<proteinExistence type="predicted"/>
<feature type="signal peptide" evidence="1">
    <location>
        <begin position="1"/>
        <end position="20"/>
    </location>
</feature>
<dbReference type="EMBL" id="JAFIMR010000063">
    <property type="protein sequence ID" value="KAI1852143.1"/>
    <property type="molecule type" value="Genomic_DNA"/>
</dbReference>
<accession>A0A9Q0AG71</accession>
<keyword evidence="3" id="KW-1185">Reference proteome</keyword>
<reference evidence="2" key="1">
    <citation type="submission" date="2021-03" db="EMBL/GenBank/DDBJ databases">
        <title>Revisited historic fungal species revealed as producer of novel bioactive compounds through whole genome sequencing and comparative genomics.</title>
        <authorList>
            <person name="Vignolle G.A."/>
            <person name="Hochenegger N."/>
            <person name="Mach R.L."/>
            <person name="Mach-Aigner A.R."/>
            <person name="Javad Rahimi M."/>
            <person name="Salim K.A."/>
            <person name="Chan C.M."/>
            <person name="Lim L.B.L."/>
            <person name="Cai F."/>
            <person name="Druzhinina I.S."/>
            <person name="U'Ren J.M."/>
            <person name="Derntl C."/>
        </authorList>
    </citation>
    <scope>NUCLEOTIDE SEQUENCE</scope>
    <source>
        <strain evidence="2">TUCIM 5799</strain>
    </source>
</reference>
<protein>
    <submittedName>
        <fullName evidence="2">Uncharacterized protein</fullName>
    </submittedName>
</protein>
<feature type="chain" id="PRO_5040324151" evidence="1">
    <location>
        <begin position="21"/>
        <end position="253"/>
    </location>
</feature>
<comment type="caution">
    <text evidence="2">The sequence shown here is derived from an EMBL/GenBank/DDBJ whole genome shotgun (WGS) entry which is preliminary data.</text>
</comment>
<organism evidence="2 3">
    <name type="scientific">Neoarthrinium moseri</name>
    <dbReference type="NCBI Taxonomy" id="1658444"/>
    <lineage>
        <taxon>Eukaryota</taxon>
        <taxon>Fungi</taxon>
        <taxon>Dikarya</taxon>
        <taxon>Ascomycota</taxon>
        <taxon>Pezizomycotina</taxon>
        <taxon>Sordariomycetes</taxon>
        <taxon>Xylariomycetidae</taxon>
        <taxon>Amphisphaeriales</taxon>
        <taxon>Apiosporaceae</taxon>
        <taxon>Neoarthrinium</taxon>
    </lineage>
</organism>
<evidence type="ECO:0000256" key="1">
    <source>
        <dbReference type="SAM" id="SignalP"/>
    </source>
</evidence>
<keyword evidence="1" id="KW-0732">Signal</keyword>
<dbReference type="AlphaFoldDB" id="A0A9Q0AG71"/>